<dbReference type="Pfam" id="PF22638">
    <property type="entry name" value="FlgK_D1"/>
    <property type="match status" value="1"/>
</dbReference>
<organism evidence="9 10">
    <name type="scientific">Candidatus Arcanibacter lacustris</name>
    <dbReference type="NCBI Taxonomy" id="1607817"/>
    <lineage>
        <taxon>Bacteria</taxon>
        <taxon>Pseudomonadati</taxon>
        <taxon>Pseudomonadota</taxon>
        <taxon>Alphaproteobacteria</taxon>
        <taxon>Rickettsiales</taxon>
        <taxon>Candidatus Arcanibacter</taxon>
    </lineage>
</organism>
<evidence type="ECO:0000313" key="10">
    <source>
        <dbReference type="Proteomes" id="UP000033358"/>
    </source>
</evidence>
<feature type="region of interest" description="Disordered" evidence="7">
    <location>
        <begin position="341"/>
        <end position="361"/>
    </location>
</feature>
<evidence type="ECO:0000256" key="6">
    <source>
        <dbReference type="ARBA" id="ARBA00023143"/>
    </source>
</evidence>
<evidence type="ECO:0000256" key="2">
    <source>
        <dbReference type="ARBA" id="ARBA00004613"/>
    </source>
</evidence>
<dbReference type="Proteomes" id="UP000033358">
    <property type="component" value="Unassembled WGS sequence"/>
</dbReference>
<reference evidence="9 10" key="1">
    <citation type="submission" date="2015-02" db="EMBL/GenBank/DDBJ databases">
        <title>Single cell genomics of a rare environmental alphaproteobacterium provides unique insights into Rickettsiaceae evolution.</title>
        <authorList>
            <person name="Martijn J."/>
            <person name="Schulz F."/>
            <person name="Zaremba-Niedzwiedzka K."/>
            <person name="Viklund J."/>
            <person name="Stepanauskas R."/>
            <person name="Andersson S.G.E."/>
            <person name="Horn M."/>
            <person name="Guy L."/>
            <person name="Ettema T.J.G."/>
        </authorList>
    </citation>
    <scope>NUCLEOTIDE SEQUENCE [LARGE SCALE GENOMIC DNA]</scope>
    <source>
        <strain evidence="9 10">SCGC AAA041-L04</strain>
    </source>
</reference>
<dbReference type="PRINTS" id="PR01005">
    <property type="entry name" value="FLGHOOKAP1"/>
</dbReference>
<accession>A0A0F5MNV1</accession>
<sequence length="953" mass="100229">MVTYSLDSALNSSLTALNANQQVLNVVANNISNVNNPNYSRRIAELSSISSNDTVIGVEVSSIYRSVNESLIADARKQQSNVANADTLSLFYSRIQNLFGDPNSTNSLANNITGLFTSLDSLSLDPQLSSLKLNVVNQANVIAENINYLAKNLHQLRYDADQQIGTSVNNINSLLGQLSYNNDSIAIGFNLGNDTSNLLETRDMLLNSLAKELDINVYIAQNGTVQISAAAGQELLNESKYIMQYAQSSSLQGIINNTRFGPVTVSRLNNDGSISDLSVVYISGGVSESGGTSSNVTTNILSGKLAALQQLRDVKIPQIIDELDVLATSLTEQFNAIHNSGGGIPPATSLTGTRPVTNTDGRDFTGTSRIAILDNNGNPILRPDKTPLPPLLLNFDKIASGGLAGEMTTQTIVNEINQYFHNDFIQNKASIGNLYDVKLAAASNLSTEPGGIMSFDLDIQNDSQVSSSVQITAVTVSGGCTGLTSSLPAAAGSTAGSRSRTGAPFTVSFAGGSGGPYTISVTVQNTDTNGNISSGTIQYQVNDNPGSTAVQNTRYQPITASGDATFTVAAAINGIATAQIVDAKGKPVSPGNSGFLQISTVNGKYGIIMDDIDSKDKGLRAGSPYSVNAVTGTNKGFATYYELNDFFVRNSNTISGTTNAAVTGSAVNLQLRSDILANPILISTGKIVRSPSAPQTVSQGLTAAKATMQFNANPSIGDTITIDSQVFSFVASAVSNSEITVGANLGITLDNIATALNASNAYTSGTVSKAAYTSDAIDLLTITYGNLGIIGNNYAISGNFVAAQVSVNNESYSITPNGYLAGGTNHQVTVNVQPWTYGIAIGSNESINSFASLRSQAVNFNQAGYLPKMTNTVLGYFSLILSYNTVQTQNASDYLTEQNSVYNTLGTMMDAVGGVNLDQEIASSMQYMNAYKASSKMMSLIMGLYDTLLSSIK</sequence>
<proteinExistence type="inferred from homology"/>
<keyword evidence="5" id="KW-0964">Secreted</keyword>
<feature type="domain" description="Flagellar hook-associated protein FlgK helical" evidence="8">
    <location>
        <begin position="93"/>
        <end position="341"/>
    </location>
</feature>
<comment type="similarity">
    <text evidence="3">Belongs to the flagella basal body rod proteins family.</text>
</comment>
<evidence type="ECO:0000256" key="7">
    <source>
        <dbReference type="SAM" id="MobiDB-lite"/>
    </source>
</evidence>
<evidence type="ECO:0000256" key="5">
    <source>
        <dbReference type="ARBA" id="ARBA00022525"/>
    </source>
</evidence>
<keyword evidence="9" id="KW-0969">Cilium</keyword>
<dbReference type="InterPro" id="IPR002371">
    <property type="entry name" value="FlgK"/>
</dbReference>
<dbReference type="GO" id="GO:0005198">
    <property type="term" value="F:structural molecule activity"/>
    <property type="evidence" value="ECO:0007669"/>
    <property type="project" value="InterPro"/>
</dbReference>
<keyword evidence="6" id="KW-0975">Bacterial flagellum</keyword>
<evidence type="ECO:0000259" key="8">
    <source>
        <dbReference type="Pfam" id="PF22638"/>
    </source>
</evidence>
<dbReference type="InterPro" id="IPR053927">
    <property type="entry name" value="FlgK_helical"/>
</dbReference>
<protein>
    <recommendedName>
        <fullName evidence="4">Flagellar hook-associated protein 1</fullName>
    </recommendedName>
</protein>
<keyword evidence="9" id="KW-0966">Cell projection</keyword>
<dbReference type="NCBIfam" id="TIGR02492">
    <property type="entry name" value="flgK_ends"/>
    <property type="match status" value="1"/>
</dbReference>
<dbReference type="GO" id="GO:0005576">
    <property type="term" value="C:extracellular region"/>
    <property type="evidence" value="ECO:0007669"/>
    <property type="project" value="UniProtKB-SubCell"/>
</dbReference>
<keyword evidence="10" id="KW-1185">Reference proteome</keyword>
<dbReference type="PANTHER" id="PTHR30033">
    <property type="entry name" value="FLAGELLAR HOOK-ASSOCIATED PROTEIN 1"/>
    <property type="match status" value="1"/>
</dbReference>
<evidence type="ECO:0000313" key="9">
    <source>
        <dbReference type="EMBL" id="KKB96376.1"/>
    </source>
</evidence>
<comment type="subcellular location">
    <subcellularLocation>
        <location evidence="1">Bacterial flagellum</location>
    </subcellularLocation>
    <subcellularLocation>
        <location evidence="2">Secreted</location>
    </subcellularLocation>
</comment>
<dbReference type="AlphaFoldDB" id="A0A0F5MNV1"/>
<keyword evidence="9" id="KW-0282">Flagellum</keyword>
<dbReference type="PANTHER" id="PTHR30033:SF1">
    <property type="entry name" value="FLAGELLAR HOOK-ASSOCIATED PROTEIN 1"/>
    <property type="match status" value="1"/>
</dbReference>
<dbReference type="EMBL" id="JYHA01000087">
    <property type="protein sequence ID" value="KKB96376.1"/>
    <property type="molecule type" value="Genomic_DNA"/>
</dbReference>
<comment type="caution">
    <text evidence="9">The sequence shown here is derived from an EMBL/GenBank/DDBJ whole genome shotgun (WGS) entry which is preliminary data.</text>
</comment>
<gene>
    <name evidence="9" type="primary">flgK</name>
    <name evidence="9" type="ORF">SZ25_00526</name>
</gene>
<evidence type="ECO:0000256" key="3">
    <source>
        <dbReference type="ARBA" id="ARBA00009677"/>
    </source>
</evidence>
<name>A0A0F5MNV1_9RICK</name>
<evidence type="ECO:0000256" key="1">
    <source>
        <dbReference type="ARBA" id="ARBA00004365"/>
    </source>
</evidence>
<dbReference type="GO" id="GO:0044780">
    <property type="term" value="P:bacterial-type flagellum assembly"/>
    <property type="evidence" value="ECO:0007669"/>
    <property type="project" value="InterPro"/>
</dbReference>
<dbReference type="GO" id="GO:0009424">
    <property type="term" value="C:bacterial-type flagellum hook"/>
    <property type="evidence" value="ECO:0007669"/>
    <property type="project" value="InterPro"/>
</dbReference>
<evidence type="ECO:0000256" key="4">
    <source>
        <dbReference type="ARBA" id="ARBA00016244"/>
    </source>
</evidence>
<feature type="compositionally biased region" description="Polar residues" evidence="7">
    <location>
        <begin position="348"/>
        <end position="359"/>
    </location>
</feature>